<dbReference type="CDD" id="cd06588">
    <property type="entry name" value="PhnB_like"/>
    <property type="match status" value="1"/>
</dbReference>
<dbReference type="PIRSF" id="PIRSF021700">
    <property type="entry name" value="3_dmu_93_MTrfase"/>
    <property type="match status" value="1"/>
</dbReference>
<dbReference type="Proteomes" id="UP000318017">
    <property type="component" value="Chromosome"/>
</dbReference>
<dbReference type="InterPro" id="IPR029068">
    <property type="entry name" value="Glyas_Bleomycin-R_OHBP_Dase"/>
</dbReference>
<evidence type="ECO:0000313" key="2">
    <source>
        <dbReference type="EMBL" id="QDV25731.1"/>
    </source>
</evidence>
<organism evidence="2 3">
    <name type="scientific">Aureliella helgolandensis</name>
    <dbReference type="NCBI Taxonomy" id="2527968"/>
    <lineage>
        <taxon>Bacteria</taxon>
        <taxon>Pseudomonadati</taxon>
        <taxon>Planctomycetota</taxon>
        <taxon>Planctomycetia</taxon>
        <taxon>Pirellulales</taxon>
        <taxon>Pirellulaceae</taxon>
        <taxon>Aureliella</taxon>
    </lineage>
</organism>
<evidence type="ECO:0000313" key="3">
    <source>
        <dbReference type="Proteomes" id="UP000318017"/>
    </source>
</evidence>
<dbReference type="GO" id="GO:0032259">
    <property type="term" value="P:methylation"/>
    <property type="evidence" value="ECO:0007669"/>
    <property type="project" value="UniProtKB-KW"/>
</dbReference>
<name>A0A518GAV2_9BACT</name>
<keyword evidence="3" id="KW-1185">Reference proteome</keyword>
<keyword evidence="2" id="KW-0830">Ubiquinone</keyword>
<dbReference type="PANTHER" id="PTHR33990">
    <property type="entry name" value="PROTEIN YJDN-RELATED"/>
    <property type="match status" value="1"/>
</dbReference>
<sequence>MQIKQAITPFLSYVDRAEEAAKFYTSTLPNSKILRTLANPMNGSVLTVEFELAGMKFVALNAGQDWKFTEAISLSISCNSQHELDLLWTQLSADGGREVSCGWLQDKFGMFWQIVPVQLQQWLESGEPLKIQRMFESLWQMKKLDIAALQQAFAGSD</sequence>
<dbReference type="PANTHER" id="PTHR33990:SF2">
    <property type="entry name" value="PHNB-LIKE DOMAIN-CONTAINING PROTEIN"/>
    <property type="match status" value="1"/>
</dbReference>
<feature type="domain" description="PhnB-like" evidence="1">
    <location>
        <begin position="5"/>
        <end position="115"/>
    </location>
</feature>
<accession>A0A518GAV2</accession>
<evidence type="ECO:0000259" key="1">
    <source>
        <dbReference type="Pfam" id="PF06983"/>
    </source>
</evidence>
<dbReference type="KEGG" id="ahel:Q31a_40580"/>
<reference evidence="2 3" key="1">
    <citation type="submission" date="2019-02" db="EMBL/GenBank/DDBJ databases">
        <title>Deep-cultivation of Planctomycetes and their phenomic and genomic characterization uncovers novel biology.</title>
        <authorList>
            <person name="Wiegand S."/>
            <person name="Jogler M."/>
            <person name="Boedeker C."/>
            <person name="Pinto D."/>
            <person name="Vollmers J."/>
            <person name="Rivas-Marin E."/>
            <person name="Kohn T."/>
            <person name="Peeters S.H."/>
            <person name="Heuer A."/>
            <person name="Rast P."/>
            <person name="Oberbeckmann S."/>
            <person name="Bunk B."/>
            <person name="Jeske O."/>
            <person name="Meyerdierks A."/>
            <person name="Storesund J.E."/>
            <person name="Kallscheuer N."/>
            <person name="Luecker S."/>
            <person name="Lage O.M."/>
            <person name="Pohl T."/>
            <person name="Merkel B.J."/>
            <person name="Hornburger P."/>
            <person name="Mueller R.-W."/>
            <person name="Bruemmer F."/>
            <person name="Labrenz M."/>
            <person name="Spormann A.M."/>
            <person name="Op den Camp H."/>
            <person name="Overmann J."/>
            <person name="Amann R."/>
            <person name="Jetten M.S.M."/>
            <person name="Mascher T."/>
            <person name="Medema M.H."/>
            <person name="Devos D.P."/>
            <person name="Kaster A.-K."/>
            <person name="Ovreas L."/>
            <person name="Rohde M."/>
            <person name="Galperin M.Y."/>
            <person name="Jogler C."/>
        </authorList>
    </citation>
    <scope>NUCLEOTIDE SEQUENCE [LARGE SCALE GENOMIC DNA]</scope>
    <source>
        <strain evidence="2 3">Q31a</strain>
    </source>
</reference>
<dbReference type="AlphaFoldDB" id="A0A518GAV2"/>
<dbReference type="InterPro" id="IPR028973">
    <property type="entry name" value="PhnB-like"/>
</dbReference>
<dbReference type="Pfam" id="PF06983">
    <property type="entry name" value="3-dmu-9_3-mt"/>
    <property type="match status" value="1"/>
</dbReference>
<keyword evidence="2" id="KW-0489">Methyltransferase</keyword>
<dbReference type="Gene3D" id="3.10.180.10">
    <property type="entry name" value="2,3-Dihydroxybiphenyl 1,2-Dioxygenase, domain 1"/>
    <property type="match status" value="1"/>
</dbReference>
<protein>
    <submittedName>
        <fullName evidence="2">3-demethylubiquinone-9 3-methyltransferase</fullName>
    </submittedName>
</protein>
<proteinExistence type="predicted"/>
<dbReference type="InterPro" id="IPR009725">
    <property type="entry name" value="3_dmu_93_MTrfase"/>
</dbReference>
<dbReference type="OrthoDB" id="9806473at2"/>
<gene>
    <name evidence="2" type="ORF">Q31a_40580</name>
</gene>
<dbReference type="RefSeq" id="WP_145081224.1">
    <property type="nucleotide sequence ID" value="NZ_CP036298.1"/>
</dbReference>
<dbReference type="SUPFAM" id="SSF54593">
    <property type="entry name" value="Glyoxalase/Bleomycin resistance protein/Dihydroxybiphenyl dioxygenase"/>
    <property type="match status" value="1"/>
</dbReference>
<dbReference type="GO" id="GO:0008168">
    <property type="term" value="F:methyltransferase activity"/>
    <property type="evidence" value="ECO:0007669"/>
    <property type="project" value="UniProtKB-KW"/>
</dbReference>
<keyword evidence="2" id="KW-0808">Transferase</keyword>
<dbReference type="EMBL" id="CP036298">
    <property type="protein sequence ID" value="QDV25731.1"/>
    <property type="molecule type" value="Genomic_DNA"/>
</dbReference>